<evidence type="ECO:0000256" key="1">
    <source>
        <dbReference type="SAM" id="MobiDB-lite"/>
    </source>
</evidence>
<reference evidence="2 3" key="1">
    <citation type="submission" date="2014-02" db="EMBL/GenBank/DDBJ databases">
        <title>Expanding our view of genomic diversity in Candidatus Accumulibacter clades.</title>
        <authorList>
            <person name="Skennerton C.T."/>
            <person name="Barr J.J."/>
            <person name="Slater F.R."/>
            <person name="Bond P.L."/>
            <person name="Tyson G.W."/>
        </authorList>
    </citation>
    <scope>NUCLEOTIDE SEQUENCE [LARGE SCALE GENOMIC DNA]</scope>
    <source>
        <strain evidence="3">BA-92</strain>
    </source>
</reference>
<sequence>MTAQISERLSYEGQQLAMCTNPLSLYFAMGGDGPNFEYNCTALWRGYVGTWEIVDGRLYLVELHGTLEGGEEASVATIFPGYPDRVFAHWYSGTIRIPQGKLLNYVHMGYGSTYERDLFLEIEKGIIKKTHVRQNGHAEGDDGPEGYGIGGMTVFPRGKQDEGETS</sequence>
<name>A0A011Q083_9PROT</name>
<organism evidence="2 3">
    <name type="scientific">Candidatus Accumulibacter appositus</name>
    <dbReference type="NCBI Taxonomy" id="1454003"/>
    <lineage>
        <taxon>Bacteria</taxon>
        <taxon>Pseudomonadati</taxon>
        <taxon>Pseudomonadota</taxon>
        <taxon>Betaproteobacteria</taxon>
        <taxon>Candidatus Accumulibacter</taxon>
    </lineage>
</organism>
<dbReference type="EMBL" id="JEMX01000010">
    <property type="protein sequence ID" value="EXI82575.1"/>
    <property type="molecule type" value="Genomic_DNA"/>
</dbReference>
<evidence type="ECO:0000313" key="3">
    <source>
        <dbReference type="Proteomes" id="UP000021816"/>
    </source>
</evidence>
<gene>
    <name evidence="2" type="ORF">AW10_00361</name>
</gene>
<dbReference type="Proteomes" id="UP000021816">
    <property type="component" value="Unassembled WGS sequence"/>
</dbReference>
<proteinExistence type="predicted"/>
<accession>A0A011Q083</accession>
<comment type="caution">
    <text evidence="2">The sequence shown here is derived from an EMBL/GenBank/DDBJ whole genome shotgun (WGS) entry which is preliminary data.</text>
</comment>
<dbReference type="STRING" id="1454003.AW10_00361"/>
<dbReference type="PATRIC" id="fig|1454003.3.peg.368"/>
<protein>
    <submittedName>
        <fullName evidence="2">Uncharacterized protein</fullName>
    </submittedName>
</protein>
<feature type="region of interest" description="Disordered" evidence="1">
    <location>
        <begin position="133"/>
        <end position="166"/>
    </location>
</feature>
<dbReference type="AlphaFoldDB" id="A0A011Q083"/>
<evidence type="ECO:0000313" key="2">
    <source>
        <dbReference type="EMBL" id="EXI82575.1"/>
    </source>
</evidence>